<comment type="caution">
    <text evidence="2">The sequence shown here is derived from an EMBL/GenBank/DDBJ whole genome shotgun (WGS) entry which is preliminary data.</text>
</comment>
<dbReference type="AlphaFoldDB" id="A0A4Z2EZZ4"/>
<feature type="region of interest" description="Disordered" evidence="1">
    <location>
        <begin position="1"/>
        <end position="70"/>
    </location>
</feature>
<dbReference type="Proteomes" id="UP000314294">
    <property type="component" value="Unassembled WGS sequence"/>
</dbReference>
<accession>A0A4Z2EZZ4</accession>
<feature type="compositionally biased region" description="Low complexity" evidence="1">
    <location>
        <begin position="39"/>
        <end position="49"/>
    </location>
</feature>
<evidence type="ECO:0000313" key="2">
    <source>
        <dbReference type="EMBL" id="TNN34435.1"/>
    </source>
</evidence>
<proteinExistence type="predicted"/>
<feature type="compositionally biased region" description="Basic and acidic residues" evidence="1">
    <location>
        <begin position="10"/>
        <end position="19"/>
    </location>
</feature>
<evidence type="ECO:0000256" key="1">
    <source>
        <dbReference type="SAM" id="MobiDB-lite"/>
    </source>
</evidence>
<protein>
    <submittedName>
        <fullName evidence="2">Uncharacterized protein</fullName>
    </submittedName>
</protein>
<gene>
    <name evidence="2" type="ORF">EYF80_055397</name>
</gene>
<dbReference type="EMBL" id="SRLO01001962">
    <property type="protein sequence ID" value="TNN34435.1"/>
    <property type="molecule type" value="Genomic_DNA"/>
</dbReference>
<name>A0A4Z2EZZ4_9TELE</name>
<sequence length="70" mass="7350">MSTWGSCSCPERREREGHGHSGLPTSRETTGAQRRRPPRGSVSRRSPGKSPGGGGAKRKEEVEVGGSCSG</sequence>
<reference evidence="2 3" key="1">
    <citation type="submission" date="2019-03" db="EMBL/GenBank/DDBJ databases">
        <title>First draft genome of Liparis tanakae, snailfish: a comprehensive survey of snailfish specific genes.</title>
        <authorList>
            <person name="Kim W."/>
            <person name="Song I."/>
            <person name="Jeong J.-H."/>
            <person name="Kim D."/>
            <person name="Kim S."/>
            <person name="Ryu S."/>
            <person name="Song J.Y."/>
            <person name="Lee S.K."/>
        </authorList>
    </citation>
    <scope>NUCLEOTIDE SEQUENCE [LARGE SCALE GENOMIC DNA]</scope>
    <source>
        <tissue evidence="2">Muscle</tissue>
    </source>
</reference>
<keyword evidence="3" id="KW-1185">Reference proteome</keyword>
<evidence type="ECO:0000313" key="3">
    <source>
        <dbReference type="Proteomes" id="UP000314294"/>
    </source>
</evidence>
<feature type="compositionally biased region" description="Polar residues" evidence="1">
    <location>
        <begin position="23"/>
        <end position="32"/>
    </location>
</feature>
<organism evidence="2 3">
    <name type="scientific">Liparis tanakae</name>
    <name type="common">Tanaka's snailfish</name>
    <dbReference type="NCBI Taxonomy" id="230148"/>
    <lineage>
        <taxon>Eukaryota</taxon>
        <taxon>Metazoa</taxon>
        <taxon>Chordata</taxon>
        <taxon>Craniata</taxon>
        <taxon>Vertebrata</taxon>
        <taxon>Euteleostomi</taxon>
        <taxon>Actinopterygii</taxon>
        <taxon>Neopterygii</taxon>
        <taxon>Teleostei</taxon>
        <taxon>Neoteleostei</taxon>
        <taxon>Acanthomorphata</taxon>
        <taxon>Eupercaria</taxon>
        <taxon>Perciformes</taxon>
        <taxon>Cottioidei</taxon>
        <taxon>Cottales</taxon>
        <taxon>Liparidae</taxon>
        <taxon>Liparis</taxon>
    </lineage>
</organism>